<accession>A0AAN7WXN1</accession>
<sequence length="81" mass="9312">MYRVKPRTRFGLLSPELVAGCRFAYLRCAAGGGEAGLRSDEVRVEERHSAPMAVKGREIPPPALIYIRRHHVNRQSPWQRW</sequence>
<reference evidence="1 2" key="2">
    <citation type="journal article" date="2023" name="Mol. Biol. Evol.">
        <title>Genomics of Secondarily Temperate Adaptation in the Only Non-Antarctic Icefish.</title>
        <authorList>
            <person name="Rivera-Colon A.G."/>
            <person name="Rayamajhi N."/>
            <person name="Minhas B.F."/>
            <person name="Madrigal G."/>
            <person name="Bilyk K.T."/>
            <person name="Yoon V."/>
            <person name="Hune M."/>
            <person name="Gregory S."/>
            <person name="Cheng C.H.C."/>
            <person name="Catchen J.M."/>
        </authorList>
    </citation>
    <scope>NUCLEOTIDE SEQUENCE [LARGE SCALE GENOMIC DNA]</scope>
    <source>
        <strain evidence="1">JMC-PN-2008</strain>
    </source>
</reference>
<dbReference type="AlphaFoldDB" id="A0AAN7WXN1"/>
<dbReference type="Proteomes" id="UP001346869">
    <property type="component" value="Unassembled WGS sequence"/>
</dbReference>
<comment type="caution">
    <text evidence="1">The sequence shown here is derived from an EMBL/GenBank/DDBJ whole genome shotgun (WGS) entry which is preliminary data.</text>
</comment>
<keyword evidence="2" id="KW-1185">Reference proteome</keyword>
<evidence type="ECO:0000313" key="1">
    <source>
        <dbReference type="EMBL" id="KAK5849364.1"/>
    </source>
</evidence>
<evidence type="ECO:0000313" key="2">
    <source>
        <dbReference type="Proteomes" id="UP001346869"/>
    </source>
</evidence>
<gene>
    <name evidence="1" type="ORF">PBY51_009014</name>
</gene>
<proteinExistence type="predicted"/>
<reference evidence="1 2" key="1">
    <citation type="journal article" date="2023" name="Genes (Basel)">
        <title>Chromosome-Level Genome Assembly and Circadian Gene Repertoire of the Patagonia Blennie Eleginops maclovinus-The Closest Ancestral Proxy of Antarctic Cryonotothenioids.</title>
        <authorList>
            <person name="Cheng C.C."/>
            <person name="Rivera-Colon A.G."/>
            <person name="Minhas B.F."/>
            <person name="Wilson L."/>
            <person name="Rayamajhi N."/>
            <person name="Vargas-Chacoff L."/>
            <person name="Catchen J.M."/>
        </authorList>
    </citation>
    <scope>NUCLEOTIDE SEQUENCE [LARGE SCALE GENOMIC DNA]</scope>
    <source>
        <strain evidence="1">JMC-PN-2008</strain>
    </source>
</reference>
<name>A0AAN7WXN1_ELEMC</name>
<dbReference type="EMBL" id="JAUZQC010000024">
    <property type="protein sequence ID" value="KAK5849364.1"/>
    <property type="molecule type" value="Genomic_DNA"/>
</dbReference>
<protein>
    <submittedName>
        <fullName evidence="1">Uncharacterized protein</fullName>
    </submittedName>
</protein>
<organism evidence="1 2">
    <name type="scientific">Eleginops maclovinus</name>
    <name type="common">Patagonian blennie</name>
    <name type="synonym">Eleginus maclovinus</name>
    <dbReference type="NCBI Taxonomy" id="56733"/>
    <lineage>
        <taxon>Eukaryota</taxon>
        <taxon>Metazoa</taxon>
        <taxon>Chordata</taxon>
        <taxon>Craniata</taxon>
        <taxon>Vertebrata</taxon>
        <taxon>Euteleostomi</taxon>
        <taxon>Actinopterygii</taxon>
        <taxon>Neopterygii</taxon>
        <taxon>Teleostei</taxon>
        <taxon>Neoteleostei</taxon>
        <taxon>Acanthomorphata</taxon>
        <taxon>Eupercaria</taxon>
        <taxon>Perciformes</taxon>
        <taxon>Notothenioidei</taxon>
        <taxon>Eleginopidae</taxon>
        <taxon>Eleginops</taxon>
    </lineage>
</organism>